<dbReference type="SUPFAM" id="SSF53474">
    <property type="entry name" value="alpha/beta-Hydrolases"/>
    <property type="match status" value="1"/>
</dbReference>
<organism evidence="3 4">
    <name type="scientific">Aspergillus bertholletiae</name>
    <dbReference type="NCBI Taxonomy" id="1226010"/>
    <lineage>
        <taxon>Eukaryota</taxon>
        <taxon>Fungi</taxon>
        <taxon>Dikarya</taxon>
        <taxon>Ascomycota</taxon>
        <taxon>Pezizomycotina</taxon>
        <taxon>Eurotiomycetes</taxon>
        <taxon>Eurotiomycetidae</taxon>
        <taxon>Eurotiales</taxon>
        <taxon>Aspergillaceae</taxon>
        <taxon>Aspergillus</taxon>
        <taxon>Aspergillus subgen. Circumdati</taxon>
    </lineage>
</organism>
<keyword evidence="1 3" id="KW-0378">Hydrolase</keyword>
<feature type="domain" description="Alpha/beta hydrolase fold-3" evidence="2">
    <location>
        <begin position="10"/>
        <end position="228"/>
    </location>
</feature>
<name>A0A5N7AU85_9EURO</name>
<evidence type="ECO:0000313" key="3">
    <source>
        <dbReference type="EMBL" id="KAE8373417.1"/>
    </source>
</evidence>
<accession>A0A5N7AU85</accession>
<dbReference type="InterPro" id="IPR050300">
    <property type="entry name" value="GDXG_lipolytic_enzyme"/>
</dbReference>
<proteinExistence type="predicted"/>
<sequence length="257" mass="28270">MGNPNAEKLMIYFPGGAYCIPALPGHFDLVNALTTDLKKNNQDLGVLFLAYELVPHAPWPRQLAQGVALVQYAIEVLGKRPSNIILQGDSSGAHLALAVLSHLTEAHPHDSIPTLSLSENLLGALLLSPWIYFGTDHESFRTNADKDAISAKSLTRWAQALFSNADIDKYSHPTEAPIGWWKLLPVERIFIGVGGDEVLLDSIISLAHKIKAERPDVLISRVPREFHAEPITDFGLKLPPGVQFQAMAAWLNQTFSR</sequence>
<dbReference type="GO" id="GO:0016787">
    <property type="term" value="F:hydrolase activity"/>
    <property type="evidence" value="ECO:0007669"/>
    <property type="project" value="UniProtKB-KW"/>
</dbReference>
<gene>
    <name evidence="3" type="ORF">BDV26DRAFT_285142</name>
</gene>
<dbReference type="InterPro" id="IPR029058">
    <property type="entry name" value="AB_hydrolase_fold"/>
</dbReference>
<evidence type="ECO:0000259" key="2">
    <source>
        <dbReference type="Pfam" id="PF07859"/>
    </source>
</evidence>
<keyword evidence="4" id="KW-1185">Reference proteome</keyword>
<reference evidence="3 4" key="1">
    <citation type="submission" date="2019-04" db="EMBL/GenBank/DDBJ databases">
        <title>Friends and foes A comparative genomics studyof 23 Aspergillus species from section Flavi.</title>
        <authorList>
            <consortium name="DOE Joint Genome Institute"/>
            <person name="Kjaerbolling I."/>
            <person name="Vesth T."/>
            <person name="Frisvad J.C."/>
            <person name="Nybo J.L."/>
            <person name="Theobald S."/>
            <person name="Kildgaard S."/>
            <person name="Isbrandt T."/>
            <person name="Kuo A."/>
            <person name="Sato A."/>
            <person name="Lyhne E.K."/>
            <person name="Kogle M.E."/>
            <person name="Wiebenga A."/>
            <person name="Kun R.S."/>
            <person name="Lubbers R.J."/>
            <person name="Makela M.R."/>
            <person name="Barry K."/>
            <person name="Chovatia M."/>
            <person name="Clum A."/>
            <person name="Daum C."/>
            <person name="Haridas S."/>
            <person name="He G."/>
            <person name="LaButti K."/>
            <person name="Lipzen A."/>
            <person name="Mondo S."/>
            <person name="Riley R."/>
            <person name="Salamov A."/>
            <person name="Simmons B.A."/>
            <person name="Magnuson J.K."/>
            <person name="Henrissat B."/>
            <person name="Mortensen U.H."/>
            <person name="Larsen T.O."/>
            <person name="Devries R.P."/>
            <person name="Grigoriev I.V."/>
            <person name="Machida M."/>
            <person name="Baker S.E."/>
            <person name="Andersen M.R."/>
        </authorList>
    </citation>
    <scope>NUCLEOTIDE SEQUENCE [LARGE SCALE GENOMIC DNA]</scope>
    <source>
        <strain evidence="3 4">IBT 29228</strain>
    </source>
</reference>
<dbReference type="OrthoDB" id="2152029at2759"/>
<dbReference type="PANTHER" id="PTHR48081">
    <property type="entry name" value="AB HYDROLASE SUPERFAMILY PROTEIN C4A8.06C"/>
    <property type="match status" value="1"/>
</dbReference>
<evidence type="ECO:0000313" key="4">
    <source>
        <dbReference type="Proteomes" id="UP000326198"/>
    </source>
</evidence>
<evidence type="ECO:0000256" key="1">
    <source>
        <dbReference type="ARBA" id="ARBA00022801"/>
    </source>
</evidence>
<dbReference type="AlphaFoldDB" id="A0A5N7AU85"/>
<protein>
    <submittedName>
        <fullName evidence="3">Alpha/Beta hydrolase protein</fullName>
    </submittedName>
</protein>
<dbReference type="Pfam" id="PF07859">
    <property type="entry name" value="Abhydrolase_3"/>
    <property type="match status" value="1"/>
</dbReference>
<dbReference type="Proteomes" id="UP000326198">
    <property type="component" value="Unassembled WGS sequence"/>
</dbReference>
<dbReference type="PANTHER" id="PTHR48081:SF31">
    <property type="entry name" value="STERYL ACETYL HYDROLASE MUG81-RELATED"/>
    <property type="match status" value="1"/>
</dbReference>
<dbReference type="EMBL" id="ML736316">
    <property type="protein sequence ID" value="KAE8373417.1"/>
    <property type="molecule type" value="Genomic_DNA"/>
</dbReference>
<dbReference type="InterPro" id="IPR013094">
    <property type="entry name" value="AB_hydrolase_3"/>
</dbReference>
<dbReference type="Gene3D" id="3.40.50.1820">
    <property type="entry name" value="alpha/beta hydrolase"/>
    <property type="match status" value="1"/>
</dbReference>